<dbReference type="Proteomes" id="UP001732780">
    <property type="component" value="Chromosome 34"/>
</dbReference>
<gene>
    <name evidence="2" type="primary">LAG3</name>
</gene>
<protein>
    <submittedName>
        <fullName evidence="2">Lymphocyte activation gene 3 protein isoform X1</fullName>
    </submittedName>
</protein>
<accession>A0AC58PTR6</accession>
<keyword evidence="1" id="KW-1185">Reference proteome</keyword>
<dbReference type="RefSeq" id="XP_074213417.1">
    <property type="nucleotide sequence ID" value="XM_074357316.1"/>
</dbReference>
<name>A0AC58PTR6_CAMBA</name>
<evidence type="ECO:0000313" key="2">
    <source>
        <dbReference type="RefSeq" id="XP_074213417.1"/>
    </source>
</evidence>
<reference evidence="2" key="1">
    <citation type="submission" date="2025-08" db="UniProtKB">
        <authorList>
            <consortium name="RefSeq"/>
        </authorList>
    </citation>
    <scope>IDENTIFICATION</scope>
    <source>
        <tissue evidence="2">Blood</tissue>
    </source>
</reference>
<evidence type="ECO:0000313" key="1">
    <source>
        <dbReference type="Proteomes" id="UP001732780"/>
    </source>
</evidence>
<organism evidence="1 2">
    <name type="scientific">Camelus bactrianus</name>
    <name type="common">Bactrian camel</name>
    <dbReference type="NCBI Taxonomy" id="9837"/>
    <lineage>
        <taxon>Eukaryota</taxon>
        <taxon>Metazoa</taxon>
        <taxon>Chordata</taxon>
        <taxon>Craniata</taxon>
        <taxon>Vertebrata</taxon>
        <taxon>Euteleostomi</taxon>
        <taxon>Mammalia</taxon>
        <taxon>Eutheria</taxon>
        <taxon>Laurasiatheria</taxon>
        <taxon>Artiodactyla</taxon>
        <taxon>Tylopoda</taxon>
        <taxon>Camelidae</taxon>
        <taxon>Camelus</taxon>
    </lineage>
</organism>
<sequence>MREAQFPVWLLLQLLWAAAVEAPDPGAEFPVVWAQEGAPAQLPCSPTIPPQDLSLLRTRHVTWQHLPDRYASQTGAPGPPNPAAKASGPTIQGPSQSSAFSPELSGSLKPVAQPPRPPLLHSSASLSFAEGPLTPVSQNMPGSPVVDSAGPTGVRDETTSDPEIFPLGGLPHPQSVVGLPLPRGFLPLGFLSPISLRPSGPSAPSARGPGPRVYTVLRLAPGGLRIGRQPLQPRVQLEERRVQRGDFSLWLRPARRADAGEYRAAVLFGDRALACRLRLRVGQAAVTAMPPGPLWTSSWVILNCSFSRPDSPASVHWFRGRGRVPVQESPHHHLAGNFLFLPQVSPLDSGAWGCILTYRDGFNVSITYNLTVLGLEPAVPLTVYAGAGSQVELPCHLPLDVGTQSSLTATWALPGGGPDLLVAGDHGNFTLRLEAVGQAQAGTYTCRVHLQRQQLSATVTLAVITVTPQSFGLPGNLRKLLCEVTPASGQERFVWSPLDKRSWRSLPGPWLVMQEARLLSQPWQCHLYQGERLLGTAVYFTEPSGPGAQRSGRAPGARKTGHLPLLVLGVLFLLFLVTGAFSFHLWRRRWRPRRFSALEHGTHPPQAQGKTGDLEPEPQPEPELEPESEPEPEPEPEQP</sequence>
<proteinExistence type="predicted"/>